<evidence type="ECO:0000256" key="1">
    <source>
        <dbReference type="SAM" id="MobiDB-lite"/>
    </source>
</evidence>
<comment type="caution">
    <text evidence="2">The sequence shown here is derived from an EMBL/GenBank/DDBJ whole genome shotgun (WGS) entry which is preliminary data.</text>
</comment>
<name>A0A6L2P4K2_TANCI</name>
<feature type="region of interest" description="Disordered" evidence="1">
    <location>
        <begin position="1"/>
        <end position="27"/>
    </location>
</feature>
<sequence>MGKASRNKNHKVNKLTPPPQIKNEEIPTISTIAPPSPIYHPLTQKKEKVKEVLDCKYKELEESKPILEVLENYTTYRKKLDEVLIGRARLNSDDYGEEVEMRIMAHGLPKKICDPSNFVLLVKVNGTIEINALADTRASVSVFPYCLYMNLGLGDPKPYNSNLTMADNTQAKAIGEVKNVRIQIRYQAYLVDFLILNIPMDKELPLLLGHLFLRTFGAVIDMGRGTLCIDSGVIRHTYFPKPRAKAYLDNFAQEEEDDWLSCFESDRLRCSTTRLGEDETPADQLKGCVGRLEKAAQGSHPNLLIENFKKMNKHGTIEYHLQQVKNVNLKWRELPSAERHAYCERLSKLQGKGFGIPRVEVFVDYSWERALSIYRDLYPEWCLEFFSTMYFDRGVDRNTLITKKCIWFRLCGVEKVLILPDFVVLLGLYEEDELNHRLFAIHFTKLEVDDKLFNHEAFWQKIGQLTSTNPRTSLIKEPLMRIVHKLLVGSLVHRFGSKERCQKRDMWMMNTLEESQGINLAWVIAKNLFKHAPSLKENILICEGHYVTKIAHSLGHLNDEEVAKYSMIMRNNYMLEHSMPILHHLADQSNSAYPAYEPPNVPPYPYSYVPYPYPYMHYPDMGSPSFRGDHYGAHGNSYHTGSIAPSSGYEIGGSSAGFHGNDFDPIVHSKDCVESDDDEMRD</sequence>
<organism evidence="2">
    <name type="scientific">Tanacetum cinerariifolium</name>
    <name type="common">Dalmatian daisy</name>
    <name type="synonym">Chrysanthemum cinerariifolium</name>
    <dbReference type="NCBI Taxonomy" id="118510"/>
    <lineage>
        <taxon>Eukaryota</taxon>
        <taxon>Viridiplantae</taxon>
        <taxon>Streptophyta</taxon>
        <taxon>Embryophyta</taxon>
        <taxon>Tracheophyta</taxon>
        <taxon>Spermatophyta</taxon>
        <taxon>Magnoliopsida</taxon>
        <taxon>eudicotyledons</taxon>
        <taxon>Gunneridae</taxon>
        <taxon>Pentapetalae</taxon>
        <taxon>asterids</taxon>
        <taxon>campanulids</taxon>
        <taxon>Asterales</taxon>
        <taxon>Asteraceae</taxon>
        <taxon>Asteroideae</taxon>
        <taxon>Anthemideae</taxon>
        <taxon>Anthemidinae</taxon>
        <taxon>Tanacetum</taxon>
    </lineage>
</organism>
<dbReference type="PANTHER" id="PTHR33067">
    <property type="entry name" value="RNA-DIRECTED DNA POLYMERASE-RELATED"/>
    <property type="match status" value="1"/>
</dbReference>
<accession>A0A6L2P4K2</accession>
<dbReference type="InterPro" id="IPR021109">
    <property type="entry name" value="Peptidase_aspartic_dom_sf"/>
</dbReference>
<evidence type="ECO:0008006" key="3">
    <source>
        <dbReference type="Google" id="ProtNLM"/>
    </source>
</evidence>
<feature type="compositionally biased region" description="Basic residues" evidence="1">
    <location>
        <begin position="1"/>
        <end position="13"/>
    </location>
</feature>
<evidence type="ECO:0000313" key="2">
    <source>
        <dbReference type="EMBL" id="GEU91985.1"/>
    </source>
</evidence>
<protein>
    <recommendedName>
        <fullName evidence="3">Reverse transcriptase domain-containing protein</fullName>
    </recommendedName>
</protein>
<gene>
    <name evidence="2" type="ORF">Tci_063963</name>
</gene>
<reference evidence="2" key="1">
    <citation type="journal article" date="2019" name="Sci. Rep.">
        <title>Draft genome of Tanacetum cinerariifolium, the natural source of mosquito coil.</title>
        <authorList>
            <person name="Yamashiro T."/>
            <person name="Shiraishi A."/>
            <person name="Satake H."/>
            <person name="Nakayama K."/>
        </authorList>
    </citation>
    <scope>NUCLEOTIDE SEQUENCE</scope>
</reference>
<dbReference type="EMBL" id="BKCJ010010528">
    <property type="protein sequence ID" value="GEU91985.1"/>
    <property type="molecule type" value="Genomic_DNA"/>
</dbReference>
<dbReference type="CDD" id="cd00303">
    <property type="entry name" value="retropepsin_like"/>
    <property type="match status" value="1"/>
</dbReference>
<dbReference type="PANTHER" id="PTHR33067:SF9">
    <property type="entry name" value="RNA-DIRECTED DNA POLYMERASE"/>
    <property type="match status" value="1"/>
</dbReference>
<dbReference type="Gene3D" id="2.40.70.10">
    <property type="entry name" value="Acid Proteases"/>
    <property type="match status" value="1"/>
</dbReference>
<proteinExistence type="predicted"/>
<dbReference type="AlphaFoldDB" id="A0A6L2P4K2"/>